<keyword evidence="5 7" id="KW-0653">Protein transport</keyword>
<comment type="function">
    <text evidence="7">Acts as an adapter for the XPO1/CRM1-mediated export of the 60S ribosomal subunit.</text>
</comment>
<dbReference type="GO" id="GO:0005737">
    <property type="term" value="C:cytoplasm"/>
    <property type="evidence" value="ECO:0007669"/>
    <property type="project" value="UniProtKB-SubCell"/>
</dbReference>
<dbReference type="GO" id="GO:0043023">
    <property type="term" value="F:ribosomal large subunit binding"/>
    <property type="evidence" value="ECO:0007669"/>
    <property type="project" value="InterPro"/>
</dbReference>
<reference evidence="14" key="3">
    <citation type="submission" date="2025-04" db="UniProtKB">
        <authorList>
            <consortium name="RefSeq"/>
        </authorList>
    </citation>
    <scope>IDENTIFICATION</scope>
    <source>
        <strain evidence="14">CBS 781.70</strain>
    </source>
</reference>
<evidence type="ECO:0000256" key="1">
    <source>
        <dbReference type="ARBA" id="ARBA00009794"/>
    </source>
</evidence>
<protein>
    <recommendedName>
        <fullName evidence="2 7">60S ribosomal export protein NMD3</fullName>
    </recommendedName>
</protein>
<dbReference type="GO" id="GO:0000055">
    <property type="term" value="P:ribosomal large subunit export from nucleus"/>
    <property type="evidence" value="ECO:0007669"/>
    <property type="project" value="TreeGrafter"/>
</dbReference>
<dbReference type="Pfam" id="PF04981">
    <property type="entry name" value="NMD3"/>
    <property type="match status" value="1"/>
</dbReference>
<keyword evidence="4 7" id="KW-0963">Cytoplasm</keyword>
<name>A0A6G1FXP1_9PEZI</name>
<evidence type="ECO:0000259" key="10">
    <source>
        <dbReference type="Pfam" id="PF21192"/>
    </source>
</evidence>
<evidence type="ECO:0000259" key="9">
    <source>
        <dbReference type="Pfam" id="PF04981"/>
    </source>
</evidence>
<evidence type="ECO:0000313" key="13">
    <source>
        <dbReference type="Proteomes" id="UP000504638"/>
    </source>
</evidence>
<evidence type="ECO:0000256" key="5">
    <source>
        <dbReference type="ARBA" id="ARBA00022927"/>
    </source>
</evidence>
<feature type="compositionally biased region" description="Acidic residues" evidence="8">
    <location>
        <begin position="503"/>
        <end position="515"/>
    </location>
</feature>
<dbReference type="InterPro" id="IPR048899">
    <property type="entry name" value="NMD_SH3"/>
</dbReference>
<proteinExistence type="inferred from homology"/>
<dbReference type="PANTHER" id="PTHR12746:SF2">
    <property type="entry name" value="60S RIBOSOMAL EXPORT PROTEIN NMD3"/>
    <property type="match status" value="1"/>
</dbReference>
<sequence length="515" mass="58420">MEIDSDIVPIQQIPRSAATILCYKCGAPIDGTSAAGALCDDCFKLSVDITEGIQRETTLHFCKDCDRWLSPPNQWLVAPPESPQLLAVCLRRLLGLNRVRMTDAKFIWTEPHSRRLKVKITVQQTASHGAIVQQTFDVEYITASQQCPDCQKSYTHNTWRAVVQLRQKVPHKRTFLYLEQLILKHGAHKDTTNIKEVVDGIDFYFGQRSHADKFTDFLASVTPIQMKKSSTLISTNVHTSTKSYKFSFSVEIIPICKDDLVALPIKLANQIGQMSPLALCSRVGTAINLLDPNTLQTAEISGKEYWHSPFRSMADVQQLVEFVVLDIEPLGVSKGRFFLAEATIARASDFGVNDTTYLVRTHLGGILHPGDAVLGYNLTGGNFNNENFDAIEQNHRWGSTIPDVILVKKHYPRKPKSKKRNWRLKRMAQEEDELAPRKQDKDRTDRDYELFMRDVEEDEELQATIALYKAQKEANRDADVMSDVEEEDDDESEDGPRIRMEQLLDDFDEMNIEGG</sequence>
<gene>
    <name evidence="12 14" type="ORF">P152DRAFT_467782</name>
</gene>
<dbReference type="GO" id="GO:0005634">
    <property type="term" value="C:nucleus"/>
    <property type="evidence" value="ECO:0007669"/>
    <property type="project" value="UniProtKB-SubCell"/>
</dbReference>
<evidence type="ECO:0000313" key="12">
    <source>
        <dbReference type="EMBL" id="KAF1810369.1"/>
    </source>
</evidence>
<dbReference type="InterPro" id="IPR007064">
    <property type="entry name" value="Nmd3_N"/>
</dbReference>
<feature type="domain" description="60S ribosomal export protein NMD3 OB-fold" evidence="10">
    <location>
        <begin position="319"/>
        <end position="409"/>
    </location>
</feature>
<dbReference type="GO" id="GO:0015031">
    <property type="term" value="P:protein transport"/>
    <property type="evidence" value="ECO:0007669"/>
    <property type="project" value="UniProtKB-KW"/>
</dbReference>
<keyword evidence="3 7" id="KW-0813">Transport</keyword>
<feature type="domain" description="60S ribosomal export protein NMD3 SH3" evidence="11">
    <location>
        <begin position="255"/>
        <end position="302"/>
    </location>
</feature>
<evidence type="ECO:0000256" key="6">
    <source>
        <dbReference type="ARBA" id="ARBA00023242"/>
    </source>
</evidence>
<dbReference type="InterPro" id="IPR048898">
    <property type="entry name" value="OB_NMD3"/>
</dbReference>
<dbReference type="Pfam" id="PF21192">
    <property type="entry name" value="OB_NMD3"/>
    <property type="match status" value="1"/>
</dbReference>
<dbReference type="RefSeq" id="XP_033532000.1">
    <property type="nucleotide sequence ID" value="XM_033680790.1"/>
</dbReference>
<dbReference type="OrthoDB" id="203821at2759"/>
<reference evidence="12 14" key="1">
    <citation type="submission" date="2020-01" db="EMBL/GenBank/DDBJ databases">
        <authorList>
            <consortium name="DOE Joint Genome Institute"/>
            <person name="Haridas S."/>
            <person name="Albert R."/>
            <person name="Binder M."/>
            <person name="Bloem J."/>
            <person name="Labutti K."/>
            <person name="Salamov A."/>
            <person name="Andreopoulos B."/>
            <person name="Baker S.E."/>
            <person name="Barry K."/>
            <person name="Bills G."/>
            <person name="Bluhm B.H."/>
            <person name="Cannon C."/>
            <person name="Castanera R."/>
            <person name="Culley D.E."/>
            <person name="Daum C."/>
            <person name="Ezra D."/>
            <person name="Gonzalez J.B."/>
            <person name="Henrissat B."/>
            <person name="Kuo A."/>
            <person name="Liang C."/>
            <person name="Lipzen A."/>
            <person name="Lutzoni F."/>
            <person name="Magnuson J."/>
            <person name="Mondo S."/>
            <person name="Nolan M."/>
            <person name="Ohm R."/>
            <person name="Pangilinan J."/>
            <person name="Park H.-J."/>
            <person name="Ramirez L."/>
            <person name="Alfaro M."/>
            <person name="Sun H."/>
            <person name="Tritt A."/>
            <person name="Yoshinaga Y."/>
            <person name="Zwiers L.-H."/>
            <person name="Turgeon B.G."/>
            <person name="Goodwin S.B."/>
            <person name="Spatafora J.W."/>
            <person name="Crous P.W."/>
            <person name="Grigoriev I.V."/>
        </authorList>
    </citation>
    <scope>NUCLEOTIDE SEQUENCE</scope>
    <source>
        <strain evidence="12 14">CBS 781.70</strain>
    </source>
</reference>
<feature type="region of interest" description="Disordered" evidence="8">
    <location>
        <begin position="472"/>
        <end position="515"/>
    </location>
</feature>
<comment type="similarity">
    <text evidence="1 7">Belongs to the NMD3 family.</text>
</comment>
<keyword evidence="13" id="KW-1185">Reference proteome</keyword>
<feature type="domain" description="Nmd3 N-terminal" evidence="9">
    <location>
        <begin position="22"/>
        <end position="252"/>
    </location>
</feature>
<comment type="subcellular location">
    <subcellularLocation>
        <location evidence="7">Cytoplasm</location>
    </subcellularLocation>
    <subcellularLocation>
        <location evidence="7">Nucleus</location>
    </subcellularLocation>
</comment>
<dbReference type="GeneID" id="54421360"/>
<evidence type="ECO:0000259" key="11">
    <source>
        <dbReference type="Pfam" id="PF21193"/>
    </source>
</evidence>
<dbReference type="EMBL" id="ML975166">
    <property type="protein sequence ID" value="KAF1810369.1"/>
    <property type="molecule type" value="Genomic_DNA"/>
</dbReference>
<dbReference type="PANTHER" id="PTHR12746">
    <property type="entry name" value="NONSENSE-MEDIATED MRNA DECAY PROTEIN 3"/>
    <property type="match status" value="1"/>
</dbReference>
<evidence type="ECO:0000256" key="3">
    <source>
        <dbReference type="ARBA" id="ARBA00022448"/>
    </source>
</evidence>
<evidence type="ECO:0000256" key="8">
    <source>
        <dbReference type="SAM" id="MobiDB-lite"/>
    </source>
</evidence>
<keyword evidence="6 7" id="KW-0539">Nucleus</keyword>
<organism evidence="12">
    <name type="scientific">Eremomyces bilateralis CBS 781.70</name>
    <dbReference type="NCBI Taxonomy" id="1392243"/>
    <lineage>
        <taxon>Eukaryota</taxon>
        <taxon>Fungi</taxon>
        <taxon>Dikarya</taxon>
        <taxon>Ascomycota</taxon>
        <taxon>Pezizomycotina</taxon>
        <taxon>Dothideomycetes</taxon>
        <taxon>Dothideomycetes incertae sedis</taxon>
        <taxon>Eremomycetales</taxon>
        <taxon>Eremomycetaceae</taxon>
        <taxon>Eremomyces</taxon>
    </lineage>
</organism>
<dbReference type="Pfam" id="PF21193">
    <property type="entry name" value="NMD_SH3"/>
    <property type="match status" value="1"/>
</dbReference>
<evidence type="ECO:0000313" key="14">
    <source>
        <dbReference type="RefSeq" id="XP_033532000.1"/>
    </source>
</evidence>
<dbReference type="AlphaFoldDB" id="A0A6G1FXP1"/>
<reference evidence="14" key="2">
    <citation type="submission" date="2020-04" db="EMBL/GenBank/DDBJ databases">
        <authorList>
            <consortium name="NCBI Genome Project"/>
        </authorList>
    </citation>
    <scope>NUCLEOTIDE SEQUENCE</scope>
    <source>
        <strain evidence="14">CBS 781.70</strain>
    </source>
</reference>
<feature type="compositionally biased region" description="Acidic residues" evidence="8">
    <location>
        <begin position="480"/>
        <end position="493"/>
    </location>
</feature>
<dbReference type="InterPro" id="IPR039768">
    <property type="entry name" value="Nmd3"/>
</dbReference>
<accession>A0A6G1FXP1</accession>
<evidence type="ECO:0000256" key="4">
    <source>
        <dbReference type="ARBA" id="ARBA00022490"/>
    </source>
</evidence>
<dbReference type="Proteomes" id="UP000504638">
    <property type="component" value="Unplaced"/>
</dbReference>
<evidence type="ECO:0000256" key="7">
    <source>
        <dbReference type="RuleBase" id="RU364108"/>
    </source>
</evidence>
<evidence type="ECO:0000256" key="2">
    <source>
        <dbReference type="ARBA" id="ARBA00017035"/>
    </source>
</evidence>